<dbReference type="Proteomes" id="UP000297245">
    <property type="component" value="Unassembled WGS sequence"/>
</dbReference>
<proteinExistence type="predicted"/>
<dbReference type="AlphaFoldDB" id="A0A4S8KWT5"/>
<evidence type="ECO:0000313" key="2">
    <source>
        <dbReference type="EMBL" id="THU80436.1"/>
    </source>
</evidence>
<accession>A0A4S8KWT5</accession>
<gene>
    <name evidence="2" type="ORF">K435DRAFT_695696</name>
    <name evidence="1" type="ORF">K435DRAFT_698609</name>
</gene>
<dbReference type="EMBL" id="ML179904">
    <property type="protein sequence ID" value="THU80436.1"/>
    <property type="molecule type" value="Genomic_DNA"/>
</dbReference>
<evidence type="ECO:0000313" key="1">
    <source>
        <dbReference type="EMBL" id="THU79119.1"/>
    </source>
</evidence>
<name>A0A4S8KWT5_DENBC</name>
<dbReference type="PANTHER" id="PTHR46177">
    <property type="entry name" value="INTEGRASE CATALYTIC DOMAIN-CONTAINING PROTEIN"/>
    <property type="match status" value="1"/>
</dbReference>
<protein>
    <recommendedName>
        <fullName evidence="4">Integrase catalytic domain-containing protein</fullName>
    </recommendedName>
</protein>
<keyword evidence="3" id="KW-1185">Reference proteome</keyword>
<evidence type="ECO:0000313" key="3">
    <source>
        <dbReference type="Proteomes" id="UP000297245"/>
    </source>
</evidence>
<dbReference type="EMBL" id="ML180075">
    <property type="protein sequence ID" value="THU79119.1"/>
    <property type="molecule type" value="Genomic_DNA"/>
</dbReference>
<organism evidence="2 3">
    <name type="scientific">Dendrothele bispora (strain CBS 962.96)</name>
    <dbReference type="NCBI Taxonomy" id="1314807"/>
    <lineage>
        <taxon>Eukaryota</taxon>
        <taxon>Fungi</taxon>
        <taxon>Dikarya</taxon>
        <taxon>Basidiomycota</taxon>
        <taxon>Agaricomycotina</taxon>
        <taxon>Agaricomycetes</taxon>
        <taxon>Agaricomycetidae</taxon>
        <taxon>Agaricales</taxon>
        <taxon>Agaricales incertae sedis</taxon>
        <taxon>Dendrothele</taxon>
    </lineage>
</organism>
<reference evidence="2 3" key="1">
    <citation type="journal article" date="2019" name="Nat. Ecol. Evol.">
        <title>Megaphylogeny resolves global patterns of mushroom evolution.</title>
        <authorList>
            <person name="Varga T."/>
            <person name="Krizsan K."/>
            <person name="Foldi C."/>
            <person name="Dima B."/>
            <person name="Sanchez-Garcia M."/>
            <person name="Sanchez-Ramirez S."/>
            <person name="Szollosi G.J."/>
            <person name="Szarkandi J.G."/>
            <person name="Papp V."/>
            <person name="Albert L."/>
            <person name="Andreopoulos W."/>
            <person name="Angelini C."/>
            <person name="Antonin V."/>
            <person name="Barry K.W."/>
            <person name="Bougher N.L."/>
            <person name="Buchanan P."/>
            <person name="Buyck B."/>
            <person name="Bense V."/>
            <person name="Catcheside P."/>
            <person name="Chovatia M."/>
            <person name="Cooper J."/>
            <person name="Damon W."/>
            <person name="Desjardin D."/>
            <person name="Finy P."/>
            <person name="Geml J."/>
            <person name="Haridas S."/>
            <person name="Hughes K."/>
            <person name="Justo A."/>
            <person name="Karasinski D."/>
            <person name="Kautmanova I."/>
            <person name="Kiss B."/>
            <person name="Kocsube S."/>
            <person name="Kotiranta H."/>
            <person name="LaButti K.M."/>
            <person name="Lechner B.E."/>
            <person name="Liimatainen K."/>
            <person name="Lipzen A."/>
            <person name="Lukacs Z."/>
            <person name="Mihaltcheva S."/>
            <person name="Morgado L.N."/>
            <person name="Niskanen T."/>
            <person name="Noordeloos M.E."/>
            <person name="Ohm R.A."/>
            <person name="Ortiz-Santana B."/>
            <person name="Ovrebo C."/>
            <person name="Racz N."/>
            <person name="Riley R."/>
            <person name="Savchenko A."/>
            <person name="Shiryaev A."/>
            <person name="Soop K."/>
            <person name="Spirin V."/>
            <person name="Szebenyi C."/>
            <person name="Tomsovsky M."/>
            <person name="Tulloss R.E."/>
            <person name="Uehling J."/>
            <person name="Grigoriev I.V."/>
            <person name="Vagvolgyi C."/>
            <person name="Papp T."/>
            <person name="Martin F.M."/>
            <person name="Miettinen O."/>
            <person name="Hibbett D.S."/>
            <person name="Nagy L.G."/>
        </authorList>
    </citation>
    <scope>NUCLEOTIDE SEQUENCE [LARGE SCALE GENOMIC DNA]</scope>
    <source>
        <strain evidence="2 3">CBS 962.96</strain>
    </source>
</reference>
<dbReference type="PANTHER" id="PTHR46177:SF1">
    <property type="entry name" value="INTEGRASE CATALYTIC DOMAIN-CONTAINING PROTEIN"/>
    <property type="match status" value="1"/>
</dbReference>
<evidence type="ECO:0008006" key="4">
    <source>
        <dbReference type="Google" id="ProtNLM"/>
    </source>
</evidence>
<dbReference type="OrthoDB" id="2845878at2759"/>
<sequence length="421" mass="48264">MANKKGKNQYDNGKKPPDHLLAKALHEYARKGFTLEERLDRLGKDFEYFVKIRTLKKLNQKFQVPTVKKPPPTPISTTIVCKYINANLTSGNGPATIQRRIAQLEGVLIPRDTVRTIMLLNDPDGFNIRNPTRKVKPRRKGHLVGYGVFQEIHCDGHEKLNHKALQLGGVGIDIYGMKCHGSGQIIEEFVVPNARCEYTVAHCYLDMVEAYGEIPEQLTVDGGTETGQMRACHIALRNIYAPELSFETHPPFVALKSSDNVPIESSWENLRKYNGRDLKEAILMTKDADKRYFNPLNPVHINLFNWVWPKVTHVSVQEFKEYWNNHCVRNQPNKILPSGVRPTAVFDFPEHYGLKHCGIKVDKEVVRHLRNQLEKSREECFSWVSDEFNLKAQEAYEKLGSPKFEIVSGWTLFCEMLPLVQ</sequence>